<feature type="region of interest" description="Disordered" evidence="4">
    <location>
        <begin position="122"/>
        <end position="148"/>
    </location>
</feature>
<reference evidence="6 7" key="1">
    <citation type="submission" date="2012-10" db="EMBL/GenBank/DDBJ databases">
        <title>Genome sequencing and analysis of entomopathogenic fungi Beauveria bassiana D1-5.</title>
        <authorList>
            <person name="Li Q."/>
            <person name="Wang L."/>
            <person name="Zhang Z."/>
            <person name="Wang Q."/>
            <person name="Ren J."/>
            <person name="Wang M."/>
            <person name="Xu W."/>
            <person name="Wang J."/>
            <person name="Lu Y."/>
            <person name="Du Q."/>
            <person name="Sun Z."/>
        </authorList>
    </citation>
    <scope>NUCLEOTIDE SEQUENCE [LARGE SCALE GENOMIC DNA]</scope>
    <source>
        <strain evidence="6 7">D1-5</strain>
    </source>
</reference>
<dbReference type="PANTHER" id="PTHR47504">
    <property type="entry name" value="RIGHT ORIGIN-BINDING PROTEIN"/>
    <property type="match status" value="1"/>
</dbReference>
<dbReference type="GO" id="GO:0003700">
    <property type="term" value="F:DNA-binding transcription factor activity"/>
    <property type="evidence" value="ECO:0007669"/>
    <property type="project" value="InterPro"/>
</dbReference>
<feature type="domain" description="HTH araC/xylS-type" evidence="5">
    <location>
        <begin position="1"/>
        <end position="66"/>
    </location>
</feature>
<dbReference type="AlphaFoldDB" id="A0A0A2W4N1"/>
<evidence type="ECO:0000256" key="3">
    <source>
        <dbReference type="ARBA" id="ARBA00023163"/>
    </source>
</evidence>
<dbReference type="Pfam" id="PF12833">
    <property type="entry name" value="HTH_18"/>
    <property type="match status" value="1"/>
</dbReference>
<evidence type="ECO:0000256" key="4">
    <source>
        <dbReference type="SAM" id="MobiDB-lite"/>
    </source>
</evidence>
<dbReference type="InterPro" id="IPR009057">
    <property type="entry name" value="Homeodomain-like_sf"/>
</dbReference>
<dbReference type="EMBL" id="ANFO01000044">
    <property type="protein sequence ID" value="KGQ13400.1"/>
    <property type="molecule type" value="Genomic_DNA"/>
</dbReference>
<gene>
    <name evidence="6" type="ORF">BBAD15_g936</name>
</gene>
<keyword evidence="2" id="KW-0238">DNA-binding</keyword>
<dbReference type="InterPro" id="IPR018062">
    <property type="entry name" value="HTH_AraC-typ_CS"/>
</dbReference>
<dbReference type="SMART" id="SM00342">
    <property type="entry name" value="HTH_ARAC"/>
    <property type="match status" value="1"/>
</dbReference>
<evidence type="ECO:0000256" key="2">
    <source>
        <dbReference type="ARBA" id="ARBA00023125"/>
    </source>
</evidence>
<comment type="caution">
    <text evidence="6">The sequence shown here is derived from an EMBL/GenBank/DDBJ whole genome shotgun (WGS) entry which is preliminary data.</text>
</comment>
<dbReference type="PANTHER" id="PTHR47504:SF4">
    <property type="entry name" value="MULTIPLE ANTIBIOTIC RESISTANCE PROTEIN MARA"/>
    <property type="match status" value="1"/>
</dbReference>
<name>A0A0A2W4N1_BEABA</name>
<feature type="compositionally biased region" description="Polar residues" evidence="4">
    <location>
        <begin position="122"/>
        <end position="131"/>
    </location>
</feature>
<sequence>MFKKETGHSLGQYIRNRKLTEIALKLKESNEPILYLAERYGFESQQTLTRTFKNYFSVPPHKYRVTRLAGEGKYLHPYNQYCSLSALILALASTNALAEQSGSFNATQANYGNMITCSGGQLSKGPQQTAAERSEELGSPYYHGHARS</sequence>
<evidence type="ECO:0000259" key="5">
    <source>
        <dbReference type="PROSITE" id="PS01124"/>
    </source>
</evidence>
<proteinExistence type="predicted"/>
<evidence type="ECO:0000256" key="1">
    <source>
        <dbReference type="ARBA" id="ARBA00023015"/>
    </source>
</evidence>
<accession>A0A0A2W4N1</accession>
<dbReference type="HOGENOM" id="CLU_1758482_0_0_1"/>
<protein>
    <submittedName>
        <fullName evidence="6">Multiple antibiotic resistance protein marA</fullName>
    </submittedName>
</protein>
<dbReference type="SUPFAM" id="SSF46689">
    <property type="entry name" value="Homeodomain-like"/>
    <property type="match status" value="1"/>
</dbReference>
<dbReference type="PROSITE" id="PS01124">
    <property type="entry name" value="HTH_ARAC_FAMILY_2"/>
    <property type="match status" value="1"/>
</dbReference>
<dbReference type="Proteomes" id="UP000030106">
    <property type="component" value="Unassembled WGS sequence"/>
</dbReference>
<evidence type="ECO:0000313" key="7">
    <source>
        <dbReference type="Proteomes" id="UP000030106"/>
    </source>
</evidence>
<dbReference type="GO" id="GO:0043565">
    <property type="term" value="F:sequence-specific DNA binding"/>
    <property type="evidence" value="ECO:0007669"/>
    <property type="project" value="InterPro"/>
</dbReference>
<evidence type="ECO:0000313" key="6">
    <source>
        <dbReference type="EMBL" id="KGQ13400.1"/>
    </source>
</evidence>
<dbReference type="InterPro" id="IPR050959">
    <property type="entry name" value="MarA-like"/>
</dbReference>
<dbReference type="InterPro" id="IPR018060">
    <property type="entry name" value="HTH_AraC"/>
</dbReference>
<keyword evidence="1" id="KW-0805">Transcription regulation</keyword>
<dbReference type="Gene3D" id="1.10.10.60">
    <property type="entry name" value="Homeodomain-like"/>
    <property type="match status" value="1"/>
</dbReference>
<dbReference type="PROSITE" id="PS00041">
    <property type="entry name" value="HTH_ARAC_FAMILY_1"/>
    <property type="match status" value="1"/>
</dbReference>
<dbReference type="GO" id="GO:0046677">
    <property type="term" value="P:response to antibiotic"/>
    <property type="evidence" value="ECO:0007669"/>
    <property type="project" value="UniProtKB-KW"/>
</dbReference>
<organism evidence="6 7">
    <name type="scientific">Beauveria bassiana D1-5</name>
    <dbReference type="NCBI Taxonomy" id="1245745"/>
    <lineage>
        <taxon>Eukaryota</taxon>
        <taxon>Fungi</taxon>
        <taxon>Dikarya</taxon>
        <taxon>Ascomycota</taxon>
        <taxon>Pezizomycotina</taxon>
        <taxon>Sordariomycetes</taxon>
        <taxon>Hypocreomycetidae</taxon>
        <taxon>Hypocreales</taxon>
        <taxon>Cordycipitaceae</taxon>
        <taxon>Beauveria</taxon>
    </lineage>
</organism>
<keyword evidence="3" id="KW-0804">Transcription</keyword>